<gene>
    <name evidence="1" type="ORF">HDK90DRAFT_511073</name>
</gene>
<name>A0ABR1YRA5_9PEZI</name>
<sequence>MKEFDAVHACFWEDMVKYDTHSPFIPPDAHTTENVWTVRLTEDGFDHQQFPPINACVDDRNLATALQLLFIASPETFLALAKPTGSPWALDQHHPAVQRHERLKAEDRVRGNLDTAWNSVARGNLFRGAFGIYLYQRKAGKVTDVPDNDGPQTWSLSARMDFKHWQRQFDYFMVPTEFHLPGDERFISAQKFVKPGGLPLYLVVSSVGRRTHHCPVFPTEDFMIRFRSEDHVIRATHVRWVGGVYRLDVGTRVVFDWGDGSDTVGMSFSGNWATHPPTKHFRAELQRESIIPSLMLFRRV</sequence>
<comment type="caution">
    <text evidence="1">The sequence shown here is derived from an EMBL/GenBank/DDBJ whole genome shotgun (WGS) entry which is preliminary data.</text>
</comment>
<accession>A0ABR1YRA5</accession>
<organism evidence="1 2">
    <name type="scientific">Phyllosticta capitalensis</name>
    <dbReference type="NCBI Taxonomy" id="121624"/>
    <lineage>
        <taxon>Eukaryota</taxon>
        <taxon>Fungi</taxon>
        <taxon>Dikarya</taxon>
        <taxon>Ascomycota</taxon>
        <taxon>Pezizomycotina</taxon>
        <taxon>Dothideomycetes</taxon>
        <taxon>Dothideomycetes incertae sedis</taxon>
        <taxon>Botryosphaeriales</taxon>
        <taxon>Phyllostictaceae</taxon>
        <taxon>Phyllosticta</taxon>
    </lineage>
</organism>
<proteinExistence type="predicted"/>
<evidence type="ECO:0000313" key="1">
    <source>
        <dbReference type="EMBL" id="KAK8235968.1"/>
    </source>
</evidence>
<reference evidence="1 2" key="1">
    <citation type="submission" date="2024-04" db="EMBL/GenBank/DDBJ databases">
        <title>Phyllosticta paracitricarpa is synonymous to the EU quarantine fungus P. citricarpa based on phylogenomic analyses.</title>
        <authorList>
            <consortium name="Lawrence Berkeley National Laboratory"/>
            <person name="Van Ingen-Buijs V.A."/>
            <person name="Van Westerhoven A.C."/>
            <person name="Haridas S."/>
            <person name="Skiadas P."/>
            <person name="Martin F."/>
            <person name="Groenewald J.Z."/>
            <person name="Crous P.W."/>
            <person name="Seidl M.F."/>
        </authorList>
    </citation>
    <scope>NUCLEOTIDE SEQUENCE [LARGE SCALE GENOMIC DNA]</scope>
    <source>
        <strain evidence="1 2">CBS 123374</strain>
    </source>
</reference>
<dbReference type="EMBL" id="JBBWRZ010000005">
    <property type="protein sequence ID" value="KAK8235968.1"/>
    <property type="molecule type" value="Genomic_DNA"/>
</dbReference>
<dbReference type="Proteomes" id="UP001492380">
    <property type="component" value="Unassembled WGS sequence"/>
</dbReference>
<protein>
    <submittedName>
        <fullName evidence="1">Uncharacterized protein</fullName>
    </submittedName>
</protein>
<evidence type="ECO:0000313" key="2">
    <source>
        <dbReference type="Proteomes" id="UP001492380"/>
    </source>
</evidence>
<keyword evidence="2" id="KW-1185">Reference proteome</keyword>